<evidence type="ECO:0000256" key="3">
    <source>
        <dbReference type="ARBA" id="ARBA00023295"/>
    </source>
</evidence>
<dbReference type="AlphaFoldDB" id="A0ABD3GAY6"/>
<proteinExistence type="inferred from homology"/>
<keyword evidence="3" id="KW-0326">Glycosidase</keyword>
<keyword evidence="2" id="KW-0378">Hydrolase</keyword>
<dbReference type="InterPro" id="IPR017853">
    <property type="entry name" value="GH"/>
</dbReference>
<comment type="similarity">
    <text evidence="1">Belongs to the glycosyl hydrolase 5 (cellulase A) family.</text>
</comment>
<gene>
    <name evidence="6" type="ORF">R1sor_026281</name>
</gene>
<evidence type="ECO:0000256" key="4">
    <source>
        <dbReference type="SAM" id="MobiDB-lite"/>
    </source>
</evidence>
<feature type="region of interest" description="Disordered" evidence="4">
    <location>
        <begin position="1"/>
        <end position="83"/>
    </location>
</feature>
<dbReference type="SUPFAM" id="SSF51445">
    <property type="entry name" value="(Trans)glycosidases"/>
    <property type="match status" value="1"/>
</dbReference>
<evidence type="ECO:0000256" key="1">
    <source>
        <dbReference type="ARBA" id="ARBA00005641"/>
    </source>
</evidence>
<comment type="caution">
    <text evidence="6">The sequence shown here is derived from an EMBL/GenBank/DDBJ whole genome shotgun (WGS) entry which is preliminary data.</text>
</comment>
<dbReference type="Pfam" id="PF00150">
    <property type="entry name" value="Cellulase"/>
    <property type="match status" value="1"/>
</dbReference>
<dbReference type="Proteomes" id="UP001633002">
    <property type="component" value="Unassembled WGS sequence"/>
</dbReference>
<dbReference type="Gene3D" id="3.20.20.80">
    <property type="entry name" value="Glycosidases"/>
    <property type="match status" value="1"/>
</dbReference>
<protein>
    <recommendedName>
        <fullName evidence="5">G-patch domain-containing protein</fullName>
    </recommendedName>
</protein>
<evidence type="ECO:0000313" key="6">
    <source>
        <dbReference type="EMBL" id="KAL3676333.1"/>
    </source>
</evidence>
<dbReference type="EMBL" id="JBJQOH010000008">
    <property type="protein sequence ID" value="KAL3676333.1"/>
    <property type="molecule type" value="Genomic_DNA"/>
</dbReference>
<evidence type="ECO:0000259" key="5">
    <source>
        <dbReference type="PROSITE" id="PS50174"/>
    </source>
</evidence>
<sequence>MESSIRKKRNYRRRIRSESQSDDDGKDDDDDNDVKTKNYRFSGVNGEDTLKSEQPGSSCEAEKNLTDGNVLNSPRNKSEEDGPVELAAEEGREGAFLNVATNPGAKYGNGGAQNGTRIASGIGFEMLRAMGWTERTGLGQSGNGIVDPILPVPKGGTLGLGFTTTSLYDTQEAIRQVQKAKREERDRKLKHKLDGLRLRVTMRSKRQEVKRPFWDVVLFILHMWLLPSEYKSATGLSLPLSVSSRWIIDASGARVKLACVSWGAHMEAMVAEGLDKQPLSNITGLISSSGFNCVRLTYATYMFTRQTQNGTTVSDSLNSLGLTVAARGIASHNPGLAQLSLVEAYRKVVEAIAASNLLIILDNHVSKPGWCCSDNDGNGFWGDSEFDPSEWLRGLEMVADLALDYSGSVVALGLRNEPRGPRQNARDWRKYIQEGAERVHGVNSEVLIFVSGLNYATDLSFLSQQPLVFQNQSVRGKIVYEVHWYSWTSGGGTYSDPNLNSACAFDVSRVMNSTGFLITPNQGYTSPLVVTEFGFSMNGKSQGDNDHMDCYFSLASGLDLDWALWALQGSYYRRDGQLDYDESYGLLTRSWSEIRNTTFLQRLRGLQNDLPGPSSGVGAASYRALFHPGTGLCLLSDSNSSLVLSSCQSDAGVWDYNPGDGLTLKLKGSTSVVTATAEGALAKLSDVVNCSTCNWVLSGDRGIQFAVEVDGKKLCLDGKSGSAVTTEGCLCLNRSECRGTQVVPTSQWFEFIAA</sequence>
<feature type="domain" description="G-patch" evidence="5">
    <location>
        <begin position="119"/>
        <end position="165"/>
    </location>
</feature>
<feature type="compositionally biased region" description="Acidic residues" evidence="4">
    <location>
        <begin position="20"/>
        <end position="32"/>
    </location>
</feature>
<evidence type="ECO:0000313" key="7">
    <source>
        <dbReference type="Proteomes" id="UP001633002"/>
    </source>
</evidence>
<accession>A0ABD3GAY6</accession>
<dbReference type="PROSITE" id="PS50174">
    <property type="entry name" value="G_PATCH"/>
    <property type="match status" value="1"/>
</dbReference>
<dbReference type="PANTHER" id="PTHR31263">
    <property type="entry name" value="CELLULASE FAMILY PROTEIN (AFU_ORTHOLOGUE AFUA_5G14560)"/>
    <property type="match status" value="1"/>
</dbReference>
<dbReference type="SMART" id="SM00443">
    <property type="entry name" value="G_patch"/>
    <property type="match status" value="1"/>
</dbReference>
<dbReference type="GO" id="GO:0016798">
    <property type="term" value="F:hydrolase activity, acting on glycosyl bonds"/>
    <property type="evidence" value="ECO:0007669"/>
    <property type="project" value="UniProtKB-KW"/>
</dbReference>
<name>A0ABD3GAY6_9MARC</name>
<reference evidence="6 7" key="1">
    <citation type="submission" date="2024-09" db="EMBL/GenBank/DDBJ databases">
        <title>Chromosome-scale assembly of Riccia sorocarpa.</title>
        <authorList>
            <person name="Paukszto L."/>
        </authorList>
    </citation>
    <scope>NUCLEOTIDE SEQUENCE [LARGE SCALE GENOMIC DNA]</scope>
    <source>
        <strain evidence="6">LP-2024</strain>
        <tissue evidence="6">Aerial parts of the thallus</tissue>
    </source>
</reference>
<evidence type="ECO:0000256" key="2">
    <source>
        <dbReference type="ARBA" id="ARBA00022801"/>
    </source>
</evidence>
<dbReference type="InterPro" id="IPR001547">
    <property type="entry name" value="Glyco_hydro_5"/>
</dbReference>
<keyword evidence="7" id="KW-1185">Reference proteome</keyword>
<feature type="compositionally biased region" description="Polar residues" evidence="4">
    <location>
        <begin position="66"/>
        <end position="75"/>
    </location>
</feature>
<dbReference type="PANTHER" id="PTHR31263:SF0">
    <property type="entry name" value="CELLULASE FAMILY PROTEIN (AFU_ORTHOLOGUE AFUA_5G14560)"/>
    <property type="match status" value="1"/>
</dbReference>
<dbReference type="Pfam" id="PF01585">
    <property type="entry name" value="G-patch"/>
    <property type="match status" value="1"/>
</dbReference>
<dbReference type="InterPro" id="IPR000467">
    <property type="entry name" value="G_patch_dom"/>
</dbReference>
<feature type="compositionally biased region" description="Basic residues" evidence="4">
    <location>
        <begin position="1"/>
        <end position="15"/>
    </location>
</feature>
<organism evidence="6 7">
    <name type="scientific">Riccia sorocarpa</name>
    <dbReference type="NCBI Taxonomy" id="122646"/>
    <lineage>
        <taxon>Eukaryota</taxon>
        <taxon>Viridiplantae</taxon>
        <taxon>Streptophyta</taxon>
        <taxon>Embryophyta</taxon>
        <taxon>Marchantiophyta</taxon>
        <taxon>Marchantiopsida</taxon>
        <taxon>Marchantiidae</taxon>
        <taxon>Marchantiales</taxon>
        <taxon>Ricciaceae</taxon>
        <taxon>Riccia</taxon>
    </lineage>
</organism>